<gene>
    <name evidence="2" type="ORF">Mal48_18950</name>
</gene>
<dbReference type="RefSeq" id="WP_145198056.1">
    <property type="nucleotide sequence ID" value="NZ_CP036267.1"/>
</dbReference>
<feature type="transmembrane region" description="Helical" evidence="1">
    <location>
        <begin position="29"/>
        <end position="49"/>
    </location>
</feature>
<name>A0A517QLY2_9PLAN</name>
<reference evidence="2 3" key="1">
    <citation type="submission" date="2019-02" db="EMBL/GenBank/DDBJ databases">
        <title>Deep-cultivation of Planctomycetes and their phenomic and genomic characterization uncovers novel biology.</title>
        <authorList>
            <person name="Wiegand S."/>
            <person name="Jogler M."/>
            <person name="Boedeker C."/>
            <person name="Pinto D."/>
            <person name="Vollmers J."/>
            <person name="Rivas-Marin E."/>
            <person name="Kohn T."/>
            <person name="Peeters S.H."/>
            <person name="Heuer A."/>
            <person name="Rast P."/>
            <person name="Oberbeckmann S."/>
            <person name="Bunk B."/>
            <person name="Jeske O."/>
            <person name="Meyerdierks A."/>
            <person name="Storesund J.E."/>
            <person name="Kallscheuer N."/>
            <person name="Luecker S."/>
            <person name="Lage O.M."/>
            <person name="Pohl T."/>
            <person name="Merkel B.J."/>
            <person name="Hornburger P."/>
            <person name="Mueller R.-W."/>
            <person name="Bruemmer F."/>
            <person name="Labrenz M."/>
            <person name="Spormann A.M."/>
            <person name="Op den Camp H."/>
            <person name="Overmann J."/>
            <person name="Amann R."/>
            <person name="Jetten M.S.M."/>
            <person name="Mascher T."/>
            <person name="Medema M.H."/>
            <person name="Devos D.P."/>
            <person name="Kaster A.-K."/>
            <person name="Ovreas L."/>
            <person name="Rohde M."/>
            <person name="Galperin M.Y."/>
            <person name="Jogler C."/>
        </authorList>
    </citation>
    <scope>NUCLEOTIDE SEQUENCE [LARGE SCALE GENOMIC DNA]</scope>
    <source>
        <strain evidence="2 3">Mal48</strain>
    </source>
</reference>
<keyword evidence="3" id="KW-1185">Reference proteome</keyword>
<keyword evidence="1" id="KW-1133">Transmembrane helix</keyword>
<protein>
    <submittedName>
        <fullName evidence="2">Uncharacterized protein</fullName>
    </submittedName>
</protein>
<dbReference type="EMBL" id="CP036267">
    <property type="protein sequence ID" value="QDT32648.1"/>
    <property type="molecule type" value="Genomic_DNA"/>
</dbReference>
<sequence>MNTLSFRHFMAGIAVTVLALDLVKELRVPLTILSVVALLTFLVQAYINYRKSKRQAFQRVLDAYTSRHDIDVSQSGAHVL</sequence>
<evidence type="ECO:0000313" key="3">
    <source>
        <dbReference type="Proteomes" id="UP000315724"/>
    </source>
</evidence>
<keyword evidence="1" id="KW-0812">Transmembrane</keyword>
<proteinExistence type="predicted"/>
<evidence type="ECO:0000256" key="1">
    <source>
        <dbReference type="SAM" id="Phobius"/>
    </source>
</evidence>
<keyword evidence="1" id="KW-0472">Membrane</keyword>
<organism evidence="2 3">
    <name type="scientific">Thalassoglobus polymorphus</name>
    <dbReference type="NCBI Taxonomy" id="2527994"/>
    <lineage>
        <taxon>Bacteria</taxon>
        <taxon>Pseudomonadati</taxon>
        <taxon>Planctomycetota</taxon>
        <taxon>Planctomycetia</taxon>
        <taxon>Planctomycetales</taxon>
        <taxon>Planctomycetaceae</taxon>
        <taxon>Thalassoglobus</taxon>
    </lineage>
</organism>
<dbReference type="AlphaFoldDB" id="A0A517QLY2"/>
<dbReference type="Proteomes" id="UP000315724">
    <property type="component" value="Chromosome"/>
</dbReference>
<accession>A0A517QLY2</accession>
<evidence type="ECO:0000313" key="2">
    <source>
        <dbReference type="EMBL" id="QDT32648.1"/>
    </source>
</evidence>
<dbReference type="KEGG" id="tpol:Mal48_18950"/>